<comment type="caution">
    <text evidence="1">The sequence shown here is derived from an EMBL/GenBank/DDBJ whole genome shotgun (WGS) entry which is preliminary data.</text>
</comment>
<organism evidence="1 2">
    <name type="scientific">Periconia digitata</name>
    <dbReference type="NCBI Taxonomy" id="1303443"/>
    <lineage>
        <taxon>Eukaryota</taxon>
        <taxon>Fungi</taxon>
        <taxon>Dikarya</taxon>
        <taxon>Ascomycota</taxon>
        <taxon>Pezizomycotina</taxon>
        <taxon>Dothideomycetes</taxon>
        <taxon>Pleosporomycetidae</taxon>
        <taxon>Pleosporales</taxon>
        <taxon>Massarineae</taxon>
        <taxon>Periconiaceae</taxon>
        <taxon>Periconia</taxon>
    </lineage>
</organism>
<sequence>MARYTLPTSALRCLLSFDLSLICDPSFSFTTSAIGLKRWTLTLKQLSAQSSPLSTKSQRTYILVTYMCTQLLNCTDLVPARRPPKYTVLDHLIVNIPSHTRRVLYLKPAMVLAPQIHIVDLTNSVYLPSHGLTGTYRYYVRKTMKRHSLIPDWTCYKHQWPGLNYSIRNAAGDHVAKWKRQGGFKRKVTLDCYDESTHSPHAILVRDEHWYSNNQKFTVNSQTYLWEVDSFWARRKMTLYRICNVGFQTKIAVAKCAVYRWGGGSVVVVDDRNVDVLVACLTISIMLQKMRERG</sequence>
<accession>A0A9W4UAI5</accession>
<reference evidence="1" key="1">
    <citation type="submission" date="2023-01" db="EMBL/GenBank/DDBJ databases">
        <authorList>
            <person name="Van Ghelder C."/>
            <person name="Rancurel C."/>
        </authorList>
    </citation>
    <scope>NUCLEOTIDE SEQUENCE</scope>
    <source>
        <strain evidence="1">CNCM I-4278</strain>
    </source>
</reference>
<dbReference type="Proteomes" id="UP001152607">
    <property type="component" value="Unassembled WGS sequence"/>
</dbReference>
<keyword evidence="2" id="KW-1185">Reference proteome</keyword>
<protein>
    <submittedName>
        <fullName evidence="1">Uncharacterized protein</fullName>
    </submittedName>
</protein>
<proteinExistence type="predicted"/>
<evidence type="ECO:0000313" key="1">
    <source>
        <dbReference type="EMBL" id="CAI6332693.1"/>
    </source>
</evidence>
<dbReference type="AlphaFoldDB" id="A0A9W4UAI5"/>
<evidence type="ECO:0000313" key="2">
    <source>
        <dbReference type="Proteomes" id="UP001152607"/>
    </source>
</evidence>
<name>A0A9W4UAI5_9PLEO</name>
<gene>
    <name evidence="1" type="ORF">PDIGIT_LOCUS5723</name>
</gene>
<dbReference type="OrthoDB" id="21214at2759"/>
<dbReference type="EMBL" id="CAOQHR010000003">
    <property type="protein sequence ID" value="CAI6332693.1"/>
    <property type="molecule type" value="Genomic_DNA"/>
</dbReference>